<reference evidence="2" key="1">
    <citation type="journal article" date="2014" name="Front. Microbiol.">
        <title>High frequency of phylogenetically diverse reductive dehalogenase-homologous genes in deep subseafloor sedimentary metagenomes.</title>
        <authorList>
            <person name="Kawai M."/>
            <person name="Futagami T."/>
            <person name="Toyoda A."/>
            <person name="Takaki Y."/>
            <person name="Nishi S."/>
            <person name="Hori S."/>
            <person name="Arai W."/>
            <person name="Tsubouchi T."/>
            <person name="Morono Y."/>
            <person name="Uchiyama I."/>
            <person name="Ito T."/>
            <person name="Fujiyama A."/>
            <person name="Inagaki F."/>
            <person name="Takami H."/>
        </authorList>
    </citation>
    <scope>NUCLEOTIDE SEQUENCE</scope>
    <source>
        <strain evidence="2">Expedition CK06-06</strain>
    </source>
</reference>
<organism evidence="2">
    <name type="scientific">marine sediment metagenome</name>
    <dbReference type="NCBI Taxonomy" id="412755"/>
    <lineage>
        <taxon>unclassified sequences</taxon>
        <taxon>metagenomes</taxon>
        <taxon>ecological metagenomes</taxon>
    </lineage>
</organism>
<accession>X1HGU7</accession>
<dbReference type="AlphaFoldDB" id="X1HGU7"/>
<evidence type="ECO:0000256" key="1">
    <source>
        <dbReference type="SAM" id="MobiDB-lite"/>
    </source>
</evidence>
<proteinExistence type="predicted"/>
<gene>
    <name evidence="2" type="ORF">S03H2_19258</name>
</gene>
<name>X1HGU7_9ZZZZ</name>
<sequence length="40" mass="4561">TAKDKNKDQSYFFMDFKTSPTKTNNVSSRGLYENPDKSIG</sequence>
<protein>
    <submittedName>
        <fullName evidence="2">Uncharacterized protein</fullName>
    </submittedName>
</protein>
<comment type="caution">
    <text evidence="2">The sequence shown here is derived from an EMBL/GenBank/DDBJ whole genome shotgun (WGS) entry which is preliminary data.</text>
</comment>
<evidence type="ECO:0000313" key="2">
    <source>
        <dbReference type="EMBL" id="GAH44498.1"/>
    </source>
</evidence>
<feature type="compositionally biased region" description="Polar residues" evidence="1">
    <location>
        <begin position="18"/>
        <end position="28"/>
    </location>
</feature>
<dbReference type="EMBL" id="BARU01010045">
    <property type="protein sequence ID" value="GAH44498.1"/>
    <property type="molecule type" value="Genomic_DNA"/>
</dbReference>
<feature type="non-terminal residue" evidence="2">
    <location>
        <position position="1"/>
    </location>
</feature>
<feature type="region of interest" description="Disordered" evidence="1">
    <location>
        <begin position="18"/>
        <end position="40"/>
    </location>
</feature>